<keyword evidence="1" id="KW-0812">Transmembrane</keyword>
<reference evidence="2" key="1">
    <citation type="submission" date="2014-11" db="EMBL/GenBank/DDBJ databases">
        <authorList>
            <person name="Amaro Gonzalez C."/>
        </authorList>
    </citation>
    <scope>NUCLEOTIDE SEQUENCE</scope>
</reference>
<dbReference type="EMBL" id="GBXM01051877">
    <property type="protein sequence ID" value="JAH56700.1"/>
    <property type="molecule type" value="Transcribed_RNA"/>
</dbReference>
<feature type="transmembrane region" description="Helical" evidence="1">
    <location>
        <begin position="21"/>
        <end position="40"/>
    </location>
</feature>
<keyword evidence="1" id="KW-1133">Transmembrane helix</keyword>
<protein>
    <submittedName>
        <fullName evidence="2">Uncharacterized protein</fullName>
    </submittedName>
</protein>
<proteinExistence type="predicted"/>
<accession>A0A0E9TUU7</accession>
<organism evidence="2">
    <name type="scientific">Anguilla anguilla</name>
    <name type="common">European freshwater eel</name>
    <name type="synonym">Muraena anguilla</name>
    <dbReference type="NCBI Taxonomy" id="7936"/>
    <lineage>
        <taxon>Eukaryota</taxon>
        <taxon>Metazoa</taxon>
        <taxon>Chordata</taxon>
        <taxon>Craniata</taxon>
        <taxon>Vertebrata</taxon>
        <taxon>Euteleostomi</taxon>
        <taxon>Actinopterygii</taxon>
        <taxon>Neopterygii</taxon>
        <taxon>Teleostei</taxon>
        <taxon>Anguilliformes</taxon>
        <taxon>Anguillidae</taxon>
        <taxon>Anguilla</taxon>
    </lineage>
</organism>
<name>A0A0E9TUU7_ANGAN</name>
<keyword evidence="1" id="KW-0472">Membrane</keyword>
<evidence type="ECO:0000313" key="2">
    <source>
        <dbReference type="EMBL" id="JAH56700.1"/>
    </source>
</evidence>
<dbReference type="AlphaFoldDB" id="A0A0E9TUU7"/>
<evidence type="ECO:0000256" key="1">
    <source>
        <dbReference type="SAM" id="Phobius"/>
    </source>
</evidence>
<reference evidence="2" key="2">
    <citation type="journal article" date="2015" name="Fish Shellfish Immunol.">
        <title>Early steps in the European eel (Anguilla anguilla)-Vibrio vulnificus interaction in the gills: Role of the RtxA13 toxin.</title>
        <authorList>
            <person name="Callol A."/>
            <person name="Pajuelo D."/>
            <person name="Ebbesson L."/>
            <person name="Teles M."/>
            <person name="MacKenzie S."/>
            <person name="Amaro C."/>
        </authorList>
    </citation>
    <scope>NUCLEOTIDE SEQUENCE</scope>
</reference>
<sequence>MLLLHFFRKIFKKRVLKKATSWKCNYVFLFCFFIPFYSFYRSTIFDSPRQSRSHSR</sequence>